<dbReference type="RefSeq" id="WP_171327895.1">
    <property type="nucleotide sequence ID" value="NZ_WVRA01000001.1"/>
</dbReference>
<sequence>MTTVISRVYAAEATAQGVMTALREAGHPEANFDMFEGGGRGLTAKIVAARVSEENAKTYVKMLKEDGSRLIVMRAPFTPFGAARNALSIMDSVESVQAKVETETQYIREEPDMDLFIRQKILMDHPRFLTPDMNPRANADRGLVSAAMHWKILTKHRTKRSAMSGTRFMSQRILPFKLLSDKPRKNSVISGGRRMLYNPSVD</sequence>
<dbReference type="AlphaFoldDB" id="A0AA90YTA2"/>
<organism evidence="1 2">
    <name type="scientific">Ruegeria atlantica</name>
    <dbReference type="NCBI Taxonomy" id="81569"/>
    <lineage>
        <taxon>Bacteria</taxon>
        <taxon>Pseudomonadati</taxon>
        <taxon>Pseudomonadota</taxon>
        <taxon>Alphaproteobacteria</taxon>
        <taxon>Rhodobacterales</taxon>
        <taxon>Roseobacteraceae</taxon>
        <taxon>Ruegeria</taxon>
    </lineage>
</organism>
<name>A0AA90YTA2_9RHOB</name>
<comment type="caution">
    <text evidence="1">The sequence shown here is derived from an EMBL/GenBank/DDBJ whole genome shotgun (WGS) entry which is preliminary data.</text>
</comment>
<reference evidence="1" key="1">
    <citation type="submission" date="2019-12" db="EMBL/GenBank/DDBJ databases">
        <title>Ruegeria JWLKs population differentiation of coral mucus and skeleton niches.</title>
        <authorList>
            <person name="Luo D."/>
        </authorList>
    </citation>
    <scope>NUCLEOTIDE SEQUENCE</scope>
    <source>
        <strain evidence="1">HKCCD6181</strain>
    </source>
</reference>
<proteinExistence type="predicted"/>
<dbReference type="Proteomes" id="UP000597886">
    <property type="component" value="Unassembled WGS sequence"/>
</dbReference>
<evidence type="ECO:0000313" key="1">
    <source>
        <dbReference type="EMBL" id="NOE16668.1"/>
    </source>
</evidence>
<evidence type="ECO:0000313" key="2">
    <source>
        <dbReference type="Proteomes" id="UP000597886"/>
    </source>
</evidence>
<accession>A0AA90YTA2</accession>
<gene>
    <name evidence="1" type="ORF">GS634_00855</name>
</gene>
<dbReference type="EMBL" id="WVRA01000001">
    <property type="protein sequence ID" value="NOE16668.1"/>
    <property type="molecule type" value="Genomic_DNA"/>
</dbReference>
<protein>
    <submittedName>
        <fullName evidence="1">Uncharacterized protein</fullName>
    </submittedName>
</protein>